<organism evidence="1 2">
    <name type="scientific">Georhizobium profundi</name>
    <dbReference type="NCBI Taxonomy" id="2341112"/>
    <lineage>
        <taxon>Bacteria</taxon>
        <taxon>Pseudomonadati</taxon>
        <taxon>Pseudomonadota</taxon>
        <taxon>Alphaproteobacteria</taxon>
        <taxon>Hyphomicrobiales</taxon>
        <taxon>Rhizobiaceae</taxon>
        <taxon>Georhizobium</taxon>
    </lineage>
</organism>
<evidence type="ECO:0000313" key="2">
    <source>
        <dbReference type="Proteomes" id="UP000268192"/>
    </source>
</evidence>
<dbReference type="InterPro" id="IPR007833">
    <property type="entry name" value="Capsule_polysaccharide_synth"/>
</dbReference>
<gene>
    <name evidence="1" type="ORF">D5400_15810</name>
</gene>
<name>A0A3Q8XPU5_9HYPH</name>
<dbReference type="AlphaFoldDB" id="A0A3Q8XPU5"/>
<dbReference type="KEGG" id="abaw:D5400_15810"/>
<protein>
    <submittedName>
        <fullName evidence="1">Capsular biosynthesis protein</fullName>
    </submittedName>
</protein>
<accession>A0A3Q8XPU5</accession>
<dbReference type="Proteomes" id="UP000268192">
    <property type="component" value="Chromosome"/>
</dbReference>
<dbReference type="OrthoDB" id="9794206at2"/>
<dbReference type="EMBL" id="CP032509">
    <property type="protein sequence ID" value="AZN72540.1"/>
    <property type="molecule type" value="Genomic_DNA"/>
</dbReference>
<evidence type="ECO:0000313" key="1">
    <source>
        <dbReference type="EMBL" id="AZN72540.1"/>
    </source>
</evidence>
<sequence length="418" mass="45997">MPCARLARLPIPKMTDRLPVRRFLFLQGPSSPFFARVARELRRSGAETLRVGTCPGDRLFWLQGAGDYIAFRKPPEDWPETARAIMKDGAITDLVCLGDGRPFHRDAIGVARDLGVRISIVEQGYLRPGLLTIEPNGMGGNSGIPAAFEADRQSQFPVAEPRSFKSSFLLYAAYDVAFHFANLVGAPFAYPHYRNHALHGTLDEWRGWIGKALKRPARRKARDEALAEIEHHDGRVFLFPLQLETDYQIRQHGYRDGLRTALADVVSSFAAHAPKDALLVVKVHPIDNGLTPWAAIIEDLKRQHGCERVVFLDGGDLERLMQRSAGIVTVNSTVGLSALSHGRPVKVLGSAIYDLEGLTDDQALERFWQAPLAPSPARVSDFLTFLKTTVLVPGAFEGEGAIPGACAVADRLLAPPPF</sequence>
<keyword evidence="2" id="KW-1185">Reference proteome</keyword>
<proteinExistence type="predicted"/>
<dbReference type="Pfam" id="PF05159">
    <property type="entry name" value="Capsule_synth"/>
    <property type="match status" value="1"/>
</dbReference>
<dbReference type="CDD" id="cd16441">
    <property type="entry name" value="beta_Kdo_transferase_KpsS"/>
    <property type="match status" value="1"/>
</dbReference>
<reference evidence="1 2" key="1">
    <citation type="submission" date="2018-09" db="EMBL/GenBank/DDBJ databases">
        <title>Marinorhizobium profundi gen. nov., sp. nov., isolated from a deep-sea sediment sample from the New Britain Trench and proposal of Marinorhizobiaceae fam. nov. in the order Rhizobiales of the class Alphaproteobacteria.</title>
        <authorList>
            <person name="Cao J."/>
        </authorList>
    </citation>
    <scope>NUCLEOTIDE SEQUENCE [LARGE SCALE GENOMIC DNA]</scope>
    <source>
        <strain evidence="1 2">WS11</strain>
    </source>
</reference>
<dbReference type="GO" id="GO:0000271">
    <property type="term" value="P:polysaccharide biosynthetic process"/>
    <property type="evidence" value="ECO:0007669"/>
    <property type="project" value="InterPro"/>
</dbReference>
<dbReference type="GO" id="GO:0015774">
    <property type="term" value="P:polysaccharide transport"/>
    <property type="evidence" value="ECO:0007669"/>
    <property type="project" value="InterPro"/>
</dbReference>